<reference evidence="11" key="1">
    <citation type="submission" date="2020-06" db="EMBL/GenBank/DDBJ databases">
        <title>A chromosome-scale genome assembly of Talaromyces rugulosus W13939.</title>
        <authorList>
            <person name="Wang B."/>
            <person name="Guo L."/>
            <person name="Ye K."/>
            <person name="Wang L."/>
        </authorList>
    </citation>
    <scope>NUCLEOTIDE SEQUENCE [LARGE SCALE GENOMIC DNA]</scope>
    <source>
        <strain evidence="11">W13939</strain>
    </source>
</reference>
<evidence type="ECO:0000256" key="1">
    <source>
        <dbReference type="ARBA" id="ARBA00004906"/>
    </source>
</evidence>
<evidence type="ECO:0000256" key="4">
    <source>
        <dbReference type="ARBA" id="ARBA00022737"/>
    </source>
</evidence>
<dbReference type="Gene3D" id="1.20.120.1750">
    <property type="match status" value="1"/>
</dbReference>
<feature type="compositionally biased region" description="Low complexity" evidence="8">
    <location>
        <begin position="38"/>
        <end position="60"/>
    </location>
</feature>
<evidence type="ECO:0000256" key="8">
    <source>
        <dbReference type="SAM" id="MobiDB-lite"/>
    </source>
</evidence>
<dbReference type="PANTHER" id="PTHR22770">
    <property type="entry name" value="UBIQUITIN CONJUGATING ENZYME 7 INTERACTING PROTEIN-RELATED"/>
    <property type="match status" value="1"/>
</dbReference>
<keyword evidence="2" id="KW-0808">Transferase</keyword>
<evidence type="ECO:0000256" key="3">
    <source>
        <dbReference type="ARBA" id="ARBA00022723"/>
    </source>
</evidence>
<dbReference type="SUPFAM" id="SSF57850">
    <property type="entry name" value="RING/U-box"/>
    <property type="match status" value="1"/>
</dbReference>
<dbReference type="PANTHER" id="PTHR22770:SF13">
    <property type="entry name" value="RING-TYPE DOMAIN-CONTAINING PROTEIN"/>
    <property type="match status" value="1"/>
</dbReference>
<dbReference type="GO" id="GO:0008270">
    <property type="term" value="F:zinc ion binding"/>
    <property type="evidence" value="ECO:0007669"/>
    <property type="project" value="UniProtKB-KW"/>
</dbReference>
<dbReference type="KEGG" id="trg:TRUGW13939_03796"/>
<keyword evidence="6" id="KW-0833">Ubl conjugation pathway</keyword>
<dbReference type="Proteomes" id="UP000509510">
    <property type="component" value="Chromosome II"/>
</dbReference>
<evidence type="ECO:0000259" key="9">
    <source>
        <dbReference type="PROSITE" id="PS51873"/>
    </source>
</evidence>
<protein>
    <recommendedName>
        <fullName evidence="9">RING-type domain-containing protein</fullName>
    </recommendedName>
</protein>
<name>A0A7H8QRT0_TALRU</name>
<dbReference type="GO" id="GO:0043161">
    <property type="term" value="P:proteasome-mediated ubiquitin-dependent protein catabolic process"/>
    <property type="evidence" value="ECO:0007669"/>
    <property type="project" value="TreeGrafter"/>
</dbReference>
<dbReference type="GO" id="GO:0000151">
    <property type="term" value="C:ubiquitin ligase complex"/>
    <property type="evidence" value="ECO:0007669"/>
    <property type="project" value="TreeGrafter"/>
</dbReference>
<proteinExistence type="predicted"/>
<dbReference type="GeneID" id="55991299"/>
<dbReference type="EMBL" id="CP055899">
    <property type="protein sequence ID" value="QKX56690.1"/>
    <property type="molecule type" value="Genomic_DNA"/>
</dbReference>
<dbReference type="GO" id="GO:0004842">
    <property type="term" value="F:ubiquitin-protein transferase activity"/>
    <property type="evidence" value="ECO:0007669"/>
    <property type="project" value="TreeGrafter"/>
</dbReference>
<sequence>MGCYLSKETEETPAAVDRRSPNGVVVAPAVRIVEPQESSPSPDNQSTSNNNDNNNTNPTNNDDDTDTHKNTPTVKCYFCYDEIPEPLQATVSRPCKNHRSPTCDACIRKMFLNACKDETQMPPTCCSPLPASYGRRVLSVDEMALFQEKFEEWSTHDRLYCPVPTCSAFISPRLFPKKKRAAKSQATVNPAGVQTPPPTPPDEEASTTVSCPKCSVRVCISCKQLSHPGDPCPEVSDIPPELEALLKAWGIKRCPRCHAAVRRLYGCKHIRCRCGAQWCWWCTGPIRDCQQQGCSEEMEGEEMEDDMNAVADEYFEGTNNNQQEEDRPEETERLVNLDAGTHWDTDLDLGGEPDAEEIHPFTCDHTWEESYSTLKGGAGQGDYQDECARCWRPLIPRPEGYFYIGLQEFLDTGTIKEIPVEDFPRTENFANFCGRCGILLCQECRELGQAQQ</sequence>
<evidence type="ECO:0000256" key="6">
    <source>
        <dbReference type="ARBA" id="ARBA00022786"/>
    </source>
</evidence>
<keyword evidence="3" id="KW-0479">Metal-binding</keyword>
<dbReference type="SMART" id="SM00647">
    <property type="entry name" value="IBR"/>
    <property type="match status" value="1"/>
</dbReference>
<keyword evidence="7" id="KW-0862">Zinc</keyword>
<keyword evidence="11" id="KW-1185">Reference proteome</keyword>
<feature type="region of interest" description="Disordered" evidence="8">
    <location>
        <begin position="185"/>
        <end position="204"/>
    </location>
</feature>
<comment type="pathway">
    <text evidence="1">Protein modification; protein ubiquitination.</text>
</comment>
<dbReference type="PROSITE" id="PS51873">
    <property type="entry name" value="TRIAD"/>
    <property type="match status" value="1"/>
</dbReference>
<dbReference type="GO" id="GO:0043130">
    <property type="term" value="F:ubiquitin binding"/>
    <property type="evidence" value="ECO:0007669"/>
    <property type="project" value="TreeGrafter"/>
</dbReference>
<dbReference type="OrthoDB" id="10009520at2759"/>
<dbReference type="InterPro" id="IPR002867">
    <property type="entry name" value="IBR_dom"/>
</dbReference>
<evidence type="ECO:0000256" key="5">
    <source>
        <dbReference type="ARBA" id="ARBA00022771"/>
    </source>
</evidence>
<keyword evidence="4" id="KW-0677">Repeat</keyword>
<feature type="region of interest" description="Disordered" evidence="8">
    <location>
        <begin position="1"/>
        <end position="68"/>
    </location>
</feature>
<keyword evidence="5" id="KW-0863">Zinc-finger</keyword>
<dbReference type="RefSeq" id="XP_035342868.1">
    <property type="nucleotide sequence ID" value="XM_035486975.1"/>
</dbReference>
<accession>A0A7H8QRT0</accession>
<dbReference type="Pfam" id="PF01485">
    <property type="entry name" value="IBR"/>
    <property type="match status" value="1"/>
</dbReference>
<organism evidence="10 11">
    <name type="scientific">Talaromyces rugulosus</name>
    <name type="common">Penicillium rugulosum</name>
    <dbReference type="NCBI Taxonomy" id="121627"/>
    <lineage>
        <taxon>Eukaryota</taxon>
        <taxon>Fungi</taxon>
        <taxon>Dikarya</taxon>
        <taxon>Ascomycota</taxon>
        <taxon>Pezizomycotina</taxon>
        <taxon>Eurotiomycetes</taxon>
        <taxon>Eurotiomycetidae</taxon>
        <taxon>Eurotiales</taxon>
        <taxon>Trichocomaceae</taxon>
        <taxon>Talaromyces</taxon>
        <taxon>Talaromyces sect. Islandici</taxon>
    </lineage>
</organism>
<evidence type="ECO:0000313" key="10">
    <source>
        <dbReference type="EMBL" id="QKX56690.1"/>
    </source>
</evidence>
<dbReference type="InterPro" id="IPR044066">
    <property type="entry name" value="TRIAD_supradom"/>
</dbReference>
<evidence type="ECO:0000313" key="11">
    <source>
        <dbReference type="Proteomes" id="UP000509510"/>
    </source>
</evidence>
<dbReference type="GO" id="GO:0097039">
    <property type="term" value="P:protein linear polyubiquitination"/>
    <property type="evidence" value="ECO:0007669"/>
    <property type="project" value="TreeGrafter"/>
</dbReference>
<evidence type="ECO:0000256" key="7">
    <source>
        <dbReference type="ARBA" id="ARBA00022833"/>
    </source>
</evidence>
<gene>
    <name evidence="10" type="ORF">TRUGW13939_03796</name>
</gene>
<feature type="domain" description="RING-type" evidence="9">
    <location>
        <begin position="72"/>
        <end position="298"/>
    </location>
</feature>
<evidence type="ECO:0000256" key="2">
    <source>
        <dbReference type="ARBA" id="ARBA00022679"/>
    </source>
</evidence>
<dbReference type="AlphaFoldDB" id="A0A7H8QRT0"/>
<dbReference type="InterPro" id="IPR051628">
    <property type="entry name" value="LUBAC_E3_Ligases"/>
</dbReference>